<dbReference type="GO" id="GO:0005524">
    <property type="term" value="F:ATP binding"/>
    <property type="evidence" value="ECO:0007669"/>
    <property type="project" value="UniProtKB-UniRule"/>
</dbReference>
<evidence type="ECO:0000256" key="2">
    <source>
        <dbReference type="ARBA" id="ARBA00022801"/>
    </source>
</evidence>
<dbReference type="SUPFAM" id="SSF52540">
    <property type="entry name" value="P-loop containing nucleoside triphosphate hydrolases"/>
    <property type="match status" value="1"/>
</dbReference>
<dbReference type="GO" id="GO:0016787">
    <property type="term" value="F:hydrolase activity"/>
    <property type="evidence" value="ECO:0007669"/>
    <property type="project" value="UniProtKB-KW"/>
</dbReference>
<keyword evidence="2 5" id="KW-0378">Hydrolase</keyword>
<gene>
    <name evidence="7" type="ORF">DASB73_024850</name>
</gene>
<dbReference type="GO" id="GO:0003723">
    <property type="term" value="F:RNA binding"/>
    <property type="evidence" value="ECO:0007669"/>
    <property type="project" value="UniProtKB-UniRule"/>
</dbReference>
<dbReference type="EC" id="3.6.4.13" evidence="5"/>
<comment type="caution">
    <text evidence="7">The sequence shown here is derived from an EMBL/GenBank/DDBJ whole genome shotgun (WGS) entry which is preliminary data.</text>
</comment>
<comment type="similarity">
    <text evidence="5">Belongs to the DEAD box helicase family.</text>
</comment>
<protein>
    <recommendedName>
        <fullName evidence="5">ATP-dependent RNA helicase</fullName>
        <ecNumber evidence="5">3.6.4.13</ecNumber>
    </recommendedName>
</protein>
<evidence type="ECO:0000313" key="7">
    <source>
        <dbReference type="EMBL" id="GMM51522.1"/>
    </source>
</evidence>
<name>A0AAV5RKE1_STABA</name>
<dbReference type="GO" id="GO:0003724">
    <property type="term" value="F:RNA helicase activity"/>
    <property type="evidence" value="ECO:0007669"/>
    <property type="project" value="UniProtKB-EC"/>
</dbReference>
<dbReference type="EMBL" id="BTGC01000008">
    <property type="protein sequence ID" value="GMM51522.1"/>
    <property type="molecule type" value="Genomic_DNA"/>
</dbReference>
<keyword evidence="1 5" id="KW-0547">Nucleotide-binding</keyword>
<keyword evidence="4 5" id="KW-0067">ATP-binding</keyword>
<accession>A0AAV5RKE1</accession>
<organism evidence="7 8">
    <name type="scientific">Starmerella bacillaris</name>
    <name type="common">Yeast</name>
    <name type="synonym">Candida zemplinina</name>
    <dbReference type="NCBI Taxonomy" id="1247836"/>
    <lineage>
        <taxon>Eukaryota</taxon>
        <taxon>Fungi</taxon>
        <taxon>Dikarya</taxon>
        <taxon>Ascomycota</taxon>
        <taxon>Saccharomycotina</taxon>
        <taxon>Dipodascomycetes</taxon>
        <taxon>Dipodascales</taxon>
        <taxon>Trichomonascaceae</taxon>
        <taxon>Starmerella</taxon>
    </lineage>
</organism>
<keyword evidence="3 5" id="KW-0347">Helicase</keyword>
<keyword evidence="8" id="KW-1185">Reference proteome</keyword>
<dbReference type="InterPro" id="IPR011545">
    <property type="entry name" value="DEAD/DEAH_box_helicase_dom"/>
</dbReference>
<keyword evidence="5" id="KW-0694">RNA-binding</keyword>
<comment type="function">
    <text evidence="5">RNA helicase.</text>
</comment>
<dbReference type="InterPro" id="IPR014001">
    <property type="entry name" value="Helicase_ATP-bd"/>
</dbReference>
<comment type="domain">
    <text evidence="5">The Q motif is unique to and characteristic of the DEAD box family of RNA helicases and controls ATP binding and hydrolysis.</text>
</comment>
<reference evidence="7 8" key="1">
    <citation type="journal article" date="2023" name="Elife">
        <title>Identification of key yeast species and microbe-microbe interactions impacting larval growth of Drosophila in the wild.</title>
        <authorList>
            <person name="Mure A."/>
            <person name="Sugiura Y."/>
            <person name="Maeda R."/>
            <person name="Honda K."/>
            <person name="Sakurai N."/>
            <person name="Takahashi Y."/>
            <person name="Watada M."/>
            <person name="Katoh T."/>
            <person name="Gotoh A."/>
            <person name="Gotoh Y."/>
            <person name="Taniguchi I."/>
            <person name="Nakamura K."/>
            <person name="Hayashi T."/>
            <person name="Katayama T."/>
            <person name="Uemura T."/>
            <person name="Hattori Y."/>
        </authorList>
    </citation>
    <scope>NUCLEOTIDE SEQUENCE [LARGE SCALE GENOMIC DNA]</scope>
    <source>
        <strain evidence="7 8">SB-73</strain>
    </source>
</reference>
<dbReference type="PANTHER" id="PTHR24031">
    <property type="entry name" value="RNA HELICASE"/>
    <property type="match status" value="1"/>
</dbReference>
<evidence type="ECO:0000256" key="5">
    <source>
        <dbReference type="RuleBase" id="RU365068"/>
    </source>
</evidence>
<dbReference type="Proteomes" id="UP001362899">
    <property type="component" value="Unassembled WGS sequence"/>
</dbReference>
<evidence type="ECO:0000256" key="3">
    <source>
        <dbReference type="ARBA" id="ARBA00022806"/>
    </source>
</evidence>
<feature type="domain" description="Helicase ATP-binding" evidence="6">
    <location>
        <begin position="32"/>
        <end position="231"/>
    </location>
</feature>
<dbReference type="Gene3D" id="3.40.50.300">
    <property type="entry name" value="P-loop containing nucleotide triphosphate hydrolases"/>
    <property type="match status" value="1"/>
</dbReference>
<evidence type="ECO:0000259" key="6">
    <source>
        <dbReference type="SMART" id="SM00487"/>
    </source>
</evidence>
<sequence length="392" mass="44421">MQKGNLRVDPRRVKLFTDLNLSPEKLKLIPSKFTEPLPIQRKMLALYVSDVSTFARSVPNTGKTTSAIMSMLLAEGSSQSVIAAKKHSWINNLVLVPTPGLADQYQTLLKSFGLNHVQVLYRNGVDRVKEDEKQHKELKGILGTKTHSTLVATPSRLLDYLSSQPHLLKGKLDNIKRLYIDELDMFQHENPEKTTMLETLLQYILDLNKLNQNYPLLTLMSNKSPRPLEFAKLPTLLNQQAEKRFIYDVSVNPPEWAGQCIYFDSKGDIVSIDNATETQSDTKESFNKREIMKDLSREQISEKAVEVLKTIWRGAGLVVIPNNSFSPNMILSGLNEQGISNPVVRVDEISGLQLENVNRIYTFNQLSSQEISKLKYMLSGDKKELCIVNLDF</sequence>
<evidence type="ECO:0000256" key="4">
    <source>
        <dbReference type="ARBA" id="ARBA00022840"/>
    </source>
</evidence>
<dbReference type="SMART" id="SM00487">
    <property type="entry name" value="DEXDc"/>
    <property type="match status" value="1"/>
</dbReference>
<dbReference type="InterPro" id="IPR027417">
    <property type="entry name" value="P-loop_NTPase"/>
</dbReference>
<dbReference type="AlphaFoldDB" id="A0AAV5RKE1"/>
<dbReference type="Pfam" id="PF00270">
    <property type="entry name" value="DEAD"/>
    <property type="match status" value="1"/>
</dbReference>
<evidence type="ECO:0000313" key="8">
    <source>
        <dbReference type="Proteomes" id="UP001362899"/>
    </source>
</evidence>
<proteinExistence type="inferred from homology"/>
<evidence type="ECO:0000256" key="1">
    <source>
        <dbReference type="ARBA" id="ARBA00022741"/>
    </source>
</evidence>
<comment type="catalytic activity">
    <reaction evidence="5">
        <text>ATP + H2O = ADP + phosphate + H(+)</text>
        <dbReference type="Rhea" id="RHEA:13065"/>
        <dbReference type="ChEBI" id="CHEBI:15377"/>
        <dbReference type="ChEBI" id="CHEBI:15378"/>
        <dbReference type="ChEBI" id="CHEBI:30616"/>
        <dbReference type="ChEBI" id="CHEBI:43474"/>
        <dbReference type="ChEBI" id="CHEBI:456216"/>
        <dbReference type="EC" id="3.6.4.13"/>
    </reaction>
</comment>